<dbReference type="Gene3D" id="3.40.50.300">
    <property type="entry name" value="P-loop containing nucleotide triphosphate hydrolases"/>
    <property type="match status" value="1"/>
</dbReference>
<dbReference type="InterPro" id="IPR027417">
    <property type="entry name" value="P-loop_NTPase"/>
</dbReference>
<sequence length="195" mass="21412">MPRHLLLYGPPACGKSTAILRALGPARRLAGGYRTLRLWKGDIRAGFRQIPAASPEGVDAHWAEADGGVFLTLGPGEGEKRLYPDVLLNKTLPLLEAEAPFYIIDECGGRELMLRPFRDALVRRLTGPAPVVGVWKGEPGAGSRKELLDPGFRREWEALRELLQNHPDILLLKAGTGQEMVRAVQSWMEENGVTG</sequence>
<reference evidence="1" key="1">
    <citation type="submission" date="2020-10" db="EMBL/GenBank/DDBJ databases">
        <authorList>
            <person name="Gilroy R."/>
        </authorList>
    </citation>
    <scope>NUCLEOTIDE SEQUENCE</scope>
    <source>
        <strain evidence="1">CHK189-12415</strain>
    </source>
</reference>
<evidence type="ECO:0000313" key="2">
    <source>
        <dbReference type="Proteomes" id="UP000824241"/>
    </source>
</evidence>
<evidence type="ECO:0008006" key="3">
    <source>
        <dbReference type="Google" id="ProtNLM"/>
    </source>
</evidence>
<organism evidence="1 2">
    <name type="scientific">Candidatus Faecivivens stercoravium</name>
    <dbReference type="NCBI Taxonomy" id="2840803"/>
    <lineage>
        <taxon>Bacteria</taxon>
        <taxon>Bacillati</taxon>
        <taxon>Bacillota</taxon>
        <taxon>Clostridia</taxon>
        <taxon>Eubacteriales</taxon>
        <taxon>Oscillospiraceae</taxon>
        <taxon>Oscillospiraceae incertae sedis</taxon>
        <taxon>Candidatus Faecivivens</taxon>
    </lineage>
</organism>
<protein>
    <recommendedName>
        <fullName evidence="3">Nucleotide kinase</fullName>
    </recommendedName>
</protein>
<dbReference type="Proteomes" id="UP000824241">
    <property type="component" value="Unassembled WGS sequence"/>
</dbReference>
<evidence type="ECO:0000313" key="1">
    <source>
        <dbReference type="EMBL" id="HIR60450.1"/>
    </source>
</evidence>
<dbReference type="SUPFAM" id="SSF52540">
    <property type="entry name" value="P-loop containing nucleoside triphosphate hydrolases"/>
    <property type="match status" value="1"/>
</dbReference>
<dbReference type="Pfam" id="PF03266">
    <property type="entry name" value="NTPase_1"/>
    <property type="match status" value="1"/>
</dbReference>
<gene>
    <name evidence="1" type="ORF">IAB37_02585</name>
</gene>
<reference evidence="1" key="2">
    <citation type="journal article" date="2021" name="PeerJ">
        <title>Extensive microbial diversity within the chicken gut microbiome revealed by metagenomics and culture.</title>
        <authorList>
            <person name="Gilroy R."/>
            <person name="Ravi A."/>
            <person name="Getino M."/>
            <person name="Pursley I."/>
            <person name="Horton D.L."/>
            <person name="Alikhan N.F."/>
            <person name="Baker D."/>
            <person name="Gharbi K."/>
            <person name="Hall N."/>
            <person name="Watson M."/>
            <person name="Adriaenssens E.M."/>
            <person name="Foster-Nyarko E."/>
            <person name="Jarju S."/>
            <person name="Secka A."/>
            <person name="Antonio M."/>
            <person name="Oren A."/>
            <person name="Chaudhuri R.R."/>
            <person name="La Ragione R."/>
            <person name="Hildebrand F."/>
            <person name="Pallen M.J."/>
        </authorList>
    </citation>
    <scope>NUCLEOTIDE SEQUENCE</scope>
    <source>
        <strain evidence="1">CHK189-12415</strain>
    </source>
</reference>
<proteinExistence type="predicted"/>
<accession>A0A9D1DWI3</accession>
<comment type="caution">
    <text evidence="1">The sequence shown here is derived from an EMBL/GenBank/DDBJ whole genome shotgun (WGS) entry which is preliminary data.</text>
</comment>
<dbReference type="EMBL" id="DVHA01000089">
    <property type="protein sequence ID" value="HIR60450.1"/>
    <property type="molecule type" value="Genomic_DNA"/>
</dbReference>
<dbReference type="GO" id="GO:0017111">
    <property type="term" value="F:ribonucleoside triphosphate phosphatase activity"/>
    <property type="evidence" value="ECO:0007669"/>
    <property type="project" value="InterPro"/>
</dbReference>
<dbReference type="AlphaFoldDB" id="A0A9D1DWI3"/>
<dbReference type="InterPro" id="IPR004948">
    <property type="entry name" value="Nuc-triphosphatase_THEP1"/>
</dbReference>
<name>A0A9D1DWI3_9FIRM</name>